<name>A0A858PYN6_9RICK</name>
<gene>
    <name evidence="5" type="ORF">ANPL_03085</name>
</gene>
<dbReference type="CDD" id="cd01276">
    <property type="entry name" value="PKCI_related"/>
    <property type="match status" value="1"/>
</dbReference>
<dbReference type="KEGG" id="aplt:ANPL_03085"/>
<feature type="domain" description="HIT" evidence="4">
    <location>
        <begin position="11"/>
        <end position="113"/>
    </location>
</feature>
<accession>A0A858PYN6</accession>
<dbReference type="PRINTS" id="PR00332">
    <property type="entry name" value="HISTRIAD"/>
</dbReference>
<dbReference type="Gene3D" id="3.30.428.10">
    <property type="entry name" value="HIT-like"/>
    <property type="match status" value="1"/>
</dbReference>
<evidence type="ECO:0000256" key="1">
    <source>
        <dbReference type="PIRSR" id="PIRSR601310-1"/>
    </source>
</evidence>
<evidence type="ECO:0000259" key="4">
    <source>
        <dbReference type="PROSITE" id="PS51084"/>
    </source>
</evidence>
<sequence length="113" mass="12963">MGLHHYDKDNVFAKILRGEAPCNKVYEDDNLLAFHDIRPAAPVHVLVVPKGEYVSFDDFACSDYDLSEFFKTVRKIAHMLDLHTSGYRLVTNHGSTAGQEVFHFHVHIMGYRK</sequence>
<dbReference type="SUPFAM" id="SSF54197">
    <property type="entry name" value="HIT-like"/>
    <property type="match status" value="1"/>
</dbReference>
<evidence type="ECO:0000256" key="3">
    <source>
        <dbReference type="PROSITE-ProRule" id="PRU00464"/>
    </source>
</evidence>
<dbReference type="PANTHER" id="PTHR23089">
    <property type="entry name" value="HISTIDINE TRIAD HIT PROTEIN"/>
    <property type="match status" value="1"/>
</dbReference>
<reference evidence="5 6" key="1">
    <citation type="journal article" date="2020" name="Pathogens">
        <title>First Whole Genome Sequence of Anaplasma platys, an Obligate Intracellular Rickettsial Pathogen of Dogs.</title>
        <authorList>
            <person name="Llanes A."/>
            <person name="Rajeev S."/>
        </authorList>
    </citation>
    <scope>NUCLEOTIDE SEQUENCE [LARGE SCALE GENOMIC DNA]</scope>
    <source>
        <strain evidence="5 6">S3</strain>
    </source>
</reference>
<dbReference type="EMBL" id="CP046391">
    <property type="protein sequence ID" value="QJC27687.1"/>
    <property type="molecule type" value="Genomic_DNA"/>
</dbReference>
<evidence type="ECO:0000313" key="5">
    <source>
        <dbReference type="EMBL" id="QJC27687.1"/>
    </source>
</evidence>
<feature type="active site" description="Tele-AMP-histidine intermediate" evidence="1">
    <location>
        <position position="105"/>
    </location>
</feature>
<dbReference type="PROSITE" id="PS51084">
    <property type="entry name" value="HIT_2"/>
    <property type="match status" value="1"/>
</dbReference>
<proteinExistence type="predicted"/>
<evidence type="ECO:0000256" key="2">
    <source>
        <dbReference type="PIRSR" id="PIRSR601310-3"/>
    </source>
</evidence>
<dbReference type="Proteomes" id="UP000500930">
    <property type="component" value="Chromosome"/>
</dbReference>
<dbReference type="InterPro" id="IPR001310">
    <property type="entry name" value="Histidine_triad_HIT"/>
</dbReference>
<dbReference type="InterPro" id="IPR036265">
    <property type="entry name" value="HIT-like_sf"/>
</dbReference>
<protein>
    <submittedName>
        <fullName evidence="5">Putative HIT-like protein</fullName>
    </submittedName>
</protein>
<dbReference type="RefSeq" id="WP_169193310.1">
    <property type="nucleotide sequence ID" value="NZ_CP046391.1"/>
</dbReference>
<keyword evidence="6" id="KW-1185">Reference proteome</keyword>
<evidence type="ECO:0000313" key="6">
    <source>
        <dbReference type="Proteomes" id="UP000500930"/>
    </source>
</evidence>
<dbReference type="AlphaFoldDB" id="A0A858PYN6"/>
<dbReference type="Pfam" id="PF01230">
    <property type="entry name" value="HIT"/>
    <property type="match status" value="1"/>
</dbReference>
<dbReference type="InterPro" id="IPR011146">
    <property type="entry name" value="HIT-like"/>
</dbReference>
<dbReference type="InterPro" id="IPR019808">
    <property type="entry name" value="Histidine_triad_CS"/>
</dbReference>
<dbReference type="GO" id="GO:0003824">
    <property type="term" value="F:catalytic activity"/>
    <property type="evidence" value="ECO:0007669"/>
    <property type="project" value="InterPro"/>
</dbReference>
<dbReference type="PROSITE" id="PS00892">
    <property type="entry name" value="HIT_1"/>
    <property type="match status" value="1"/>
</dbReference>
<organism evidence="5 6">
    <name type="scientific">Anaplasma platys</name>
    <dbReference type="NCBI Taxonomy" id="949"/>
    <lineage>
        <taxon>Bacteria</taxon>
        <taxon>Pseudomonadati</taxon>
        <taxon>Pseudomonadota</taxon>
        <taxon>Alphaproteobacteria</taxon>
        <taxon>Rickettsiales</taxon>
        <taxon>Anaplasmataceae</taxon>
        <taxon>Anaplasma</taxon>
    </lineage>
</organism>
<feature type="short sequence motif" description="Histidine triad motif" evidence="2 3">
    <location>
        <begin position="103"/>
        <end position="107"/>
    </location>
</feature>